<feature type="transmembrane region" description="Helical" evidence="1">
    <location>
        <begin position="474"/>
        <end position="494"/>
    </location>
</feature>
<name>A0A1F7S653_9BACT</name>
<dbReference type="EMBL" id="MGDD01000021">
    <property type="protein sequence ID" value="OGL49293.1"/>
    <property type="molecule type" value="Genomic_DNA"/>
</dbReference>
<evidence type="ECO:0000313" key="3">
    <source>
        <dbReference type="Proteomes" id="UP000179266"/>
    </source>
</evidence>
<dbReference type="AlphaFoldDB" id="A0A1F7S653"/>
<dbReference type="Pfam" id="PF06739">
    <property type="entry name" value="SBBP"/>
    <property type="match status" value="3"/>
</dbReference>
<reference evidence="2 3" key="1">
    <citation type="journal article" date="2016" name="Nat. Commun.">
        <title>Thousands of microbial genomes shed light on interconnected biogeochemical processes in an aquifer system.</title>
        <authorList>
            <person name="Anantharaman K."/>
            <person name="Brown C.T."/>
            <person name="Hug L.A."/>
            <person name="Sharon I."/>
            <person name="Castelle C.J."/>
            <person name="Probst A.J."/>
            <person name="Thomas B.C."/>
            <person name="Singh A."/>
            <person name="Wilkins M.J."/>
            <person name="Karaoz U."/>
            <person name="Brodie E.L."/>
            <person name="Williams K.H."/>
            <person name="Hubbard S.S."/>
            <person name="Banfield J.F."/>
        </authorList>
    </citation>
    <scope>NUCLEOTIDE SEQUENCE [LARGE SCALE GENOMIC DNA]</scope>
</reference>
<dbReference type="InterPro" id="IPR010620">
    <property type="entry name" value="SBBP_repeat"/>
</dbReference>
<dbReference type="Gene3D" id="2.120.10.30">
    <property type="entry name" value="TolB, C-terminal domain"/>
    <property type="match status" value="1"/>
</dbReference>
<evidence type="ECO:0000256" key="1">
    <source>
        <dbReference type="SAM" id="Phobius"/>
    </source>
</evidence>
<proteinExistence type="predicted"/>
<protein>
    <recommendedName>
        <fullName evidence="4">Bulb-type lectin domain-containing protein</fullName>
    </recommendedName>
</protein>
<dbReference type="Proteomes" id="UP000179266">
    <property type="component" value="Unassembled WGS sequence"/>
</dbReference>
<dbReference type="InterPro" id="IPR052918">
    <property type="entry name" value="Motility_Chemotaxis_Reg"/>
</dbReference>
<evidence type="ECO:0008006" key="4">
    <source>
        <dbReference type="Google" id="ProtNLM"/>
    </source>
</evidence>
<comment type="caution">
    <text evidence="2">The sequence shown here is derived from an EMBL/GenBank/DDBJ whole genome shotgun (WGS) entry which is preliminary data.</text>
</comment>
<organism evidence="2 3">
    <name type="scientific">Candidatus Schekmanbacteria bacterium RBG_13_48_7</name>
    <dbReference type="NCBI Taxonomy" id="1817878"/>
    <lineage>
        <taxon>Bacteria</taxon>
        <taxon>Candidatus Schekmaniibacteriota</taxon>
    </lineage>
</organism>
<dbReference type="Gene3D" id="2.40.10.500">
    <property type="match status" value="1"/>
</dbReference>
<dbReference type="SUPFAM" id="SSF101898">
    <property type="entry name" value="NHL repeat"/>
    <property type="match status" value="1"/>
</dbReference>
<keyword evidence="1" id="KW-0812">Transmembrane</keyword>
<sequence>MKRLQLSVFIVFFAMTLIIVSGISSVDARITEEWISIYKGPYGYDGAKGLAMDTTGNIYVTGDSGGTGGYLDFATAKYNNDGLQLWVARYNGPVSLNDEVNDIYVDSDGNVYVTGWNTVDLRSTNTDYTTIKYDTYGTELWAATYSGSANYNDQANAVTVDSLGNVYVTGYSTEFDGTDYSTECTTIKYDCDGNQLWVAQYHQKFLFYDVPKDIVVDASGNVYVTGATGTGCSDWDYLTIKYDNYGNQLWVATYDNFGFPWTDQSNDIFVVNSGNVYITGSSYGLPGGMDFATIKYSASGVELWVARYDGPDNLEDGAEAIAVDSSENVYVTGHCQTLLGYNDYCTIKYNNAGVQQWVAKYKGPMDGDDAAKAIAVDSSGYVYVTGNSQRDASDNYDYTTIQYDTDGNQQWEIRYNGPTDAGDTVPDGNNALVIDESISPPAVYITGTDSEENYATIKYTIGEEIPLTGRVAKYLIIFLISIVFIQAHLFHLSIR</sequence>
<accession>A0A1F7S653</accession>
<keyword evidence="1" id="KW-0472">Membrane</keyword>
<dbReference type="InterPro" id="IPR011042">
    <property type="entry name" value="6-blade_b-propeller_TolB-like"/>
</dbReference>
<keyword evidence="1" id="KW-1133">Transmembrane helix</keyword>
<gene>
    <name evidence="2" type="ORF">A2161_07345</name>
</gene>
<evidence type="ECO:0000313" key="2">
    <source>
        <dbReference type="EMBL" id="OGL49293.1"/>
    </source>
</evidence>
<dbReference type="PANTHER" id="PTHR35580:SF1">
    <property type="entry name" value="PHYTASE-LIKE DOMAIN-CONTAINING PROTEIN"/>
    <property type="match status" value="1"/>
</dbReference>
<dbReference type="PANTHER" id="PTHR35580">
    <property type="entry name" value="CELL SURFACE GLYCOPROTEIN (S-LAYER PROTEIN)-LIKE PROTEIN"/>
    <property type="match status" value="1"/>
</dbReference>